<dbReference type="EMBL" id="CP031933">
    <property type="protein sequence ID" value="AYE37651.1"/>
    <property type="molecule type" value="Genomic_DNA"/>
</dbReference>
<proteinExistence type="predicted"/>
<organism evidence="1 2">
    <name type="scientific">Companilactobacillus zhachilii</name>
    <dbReference type="NCBI Taxonomy" id="2304606"/>
    <lineage>
        <taxon>Bacteria</taxon>
        <taxon>Bacillati</taxon>
        <taxon>Bacillota</taxon>
        <taxon>Bacilli</taxon>
        <taxon>Lactobacillales</taxon>
        <taxon>Lactobacillaceae</taxon>
        <taxon>Companilactobacillus</taxon>
    </lineage>
</organism>
<sequence>MFAYIQIINQKSGINYGYVSFKFSNNNLYISALKGIVNTDKITIPISEITDIDEDTYYGWNRIKFNYNGKRFIFLYSGYGEFDYLRKNMMGAISIN</sequence>
<dbReference type="AlphaFoldDB" id="A0A386PPL5"/>
<dbReference type="KEGG" id="lzh:D1B17_02815"/>
<accession>A0A386PPL5</accession>
<dbReference type="Proteomes" id="UP000267208">
    <property type="component" value="Chromosome"/>
</dbReference>
<name>A0A386PPL5_9LACO</name>
<protein>
    <recommendedName>
        <fullName evidence="3">GRAM domain-containing protein</fullName>
    </recommendedName>
</protein>
<gene>
    <name evidence="1" type="ORF">D1B17_02815</name>
</gene>
<evidence type="ECO:0000313" key="2">
    <source>
        <dbReference type="Proteomes" id="UP000267208"/>
    </source>
</evidence>
<reference evidence="2" key="1">
    <citation type="submission" date="2018-08" db="EMBL/GenBank/DDBJ databases">
        <title>Genome of Lactobacillus sp. HBUAS52074.</title>
        <authorList>
            <person name="Guo Z."/>
            <person name="Zhang Z.D."/>
        </authorList>
    </citation>
    <scope>NUCLEOTIDE SEQUENCE [LARGE SCALE GENOMIC DNA]</scope>
    <source>
        <strain evidence="2">HBUAS52074</strain>
    </source>
</reference>
<dbReference type="RefSeq" id="WP_120141906.1">
    <property type="nucleotide sequence ID" value="NZ_CP031933.2"/>
</dbReference>
<evidence type="ECO:0008006" key="3">
    <source>
        <dbReference type="Google" id="ProtNLM"/>
    </source>
</evidence>
<evidence type="ECO:0000313" key="1">
    <source>
        <dbReference type="EMBL" id="AYE37651.1"/>
    </source>
</evidence>
<keyword evidence="2" id="KW-1185">Reference proteome</keyword>
<dbReference type="OrthoDB" id="2307153at2"/>